<keyword evidence="3" id="KW-0677">Repeat</keyword>
<dbReference type="InterPro" id="IPR036322">
    <property type="entry name" value="WD40_repeat_dom_sf"/>
</dbReference>
<protein>
    <submittedName>
        <fullName evidence="5">Putative U3 small nucleolar RNA interacting protein</fullName>
    </submittedName>
</protein>
<keyword evidence="2" id="KW-0853">WD repeat</keyword>
<dbReference type="InterPro" id="IPR015943">
    <property type="entry name" value="WD40/YVTN_repeat-like_dom_sf"/>
</dbReference>
<dbReference type="Gene3D" id="2.130.10.10">
    <property type="entry name" value="YVTN repeat-like/Quinoprotein amine dehydrogenase"/>
    <property type="match status" value="1"/>
</dbReference>
<dbReference type="OrthoDB" id="189968at2759"/>
<dbReference type="PANTHER" id="PTHR19865">
    <property type="entry name" value="U3 SMALL NUCLEOLAR RNA INTERACTING PROTEIN 2"/>
    <property type="match status" value="1"/>
</dbReference>
<reference evidence="5 6" key="1">
    <citation type="submission" date="2019-05" db="EMBL/GenBank/DDBJ databases">
        <title>The compact genome of Giardia muris reveals important steps in the evolution of intestinal protozoan parasites.</title>
        <authorList>
            <person name="Xu F."/>
            <person name="Jimenez-Gonzalez A."/>
            <person name="Einarsson E."/>
            <person name="Astvaldsson A."/>
            <person name="Peirasmaki D."/>
            <person name="Eckmann L."/>
            <person name="Andersson J.O."/>
            <person name="Svard S.G."/>
            <person name="Jerlstrom-Hultqvist J."/>
        </authorList>
    </citation>
    <scope>NUCLEOTIDE SEQUENCE [LARGE SCALE GENOMIC DNA]</scope>
    <source>
        <strain evidence="5 6">Roberts-Thomson</strain>
    </source>
</reference>
<dbReference type="InterPro" id="IPR001680">
    <property type="entry name" value="WD40_rpt"/>
</dbReference>
<dbReference type="VEuPathDB" id="GiardiaDB:GMRT_15369"/>
<dbReference type="InterPro" id="IPR039241">
    <property type="entry name" value="Rrp9-like"/>
</dbReference>
<keyword evidence="6" id="KW-1185">Reference proteome</keyword>
<name>A0A4Z1SYA3_GIAMU</name>
<evidence type="ECO:0000313" key="6">
    <source>
        <dbReference type="Proteomes" id="UP000315496"/>
    </source>
</evidence>
<dbReference type="PANTHER" id="PTHR19865:SF0">
    <property type="entry name" value="U3 SMALL NUCLEOLAR RNA-INTERACTING PROTEIN 2"/>
    <property type="match status" value="1"/>
</dbReference>
<gene>
    <name evidence="5" type="ORF">GMRT_15369</name>
</gene>
<dbReference type="AlphaFoldDB" id="A0A4Z1SYA3"/>
<dbReference type="SMART" id="SM00320">
    <property type="entry name" value="WD40"/>
    <property type="match status" value="3"/>
</dbReference>
<evidence type="ECO:0000313" key="5">
    <source>
        <dbReference type="EMBL" id="TNJ30722.1"/>
    </source>
</evidence>
<dbReference type="GO" id="GO:0034511">
    <property type="term" value="F:U3 snoRNA binding"/>
    <property type="evidence" value="ECO:0007669"/>
    <property type="project" value="InterPro"/>
</dbReference>
<accession>A0A4Z1SYA3</accession>
<comment type="subcellular location">
    <subcellularLocation>
        <location evidence="1">Nucleus</location>
    </subcellularLocation>
</comment>
<proteinExistence type="predicted"/>
<evidence type="ECO:0000256" key="4">
    <source>
        <dbReference type="ARBA" id="ARBA00023242"/>
    </source>
</evidence>
<dbReference type="GO" id="GO:0032040">
    <property type="term" value="C:small-subunit processome"/>
    <property type="evidence" value="ECO:0007669"/>
    <property type="project" value="TreeGrafter"/>
</dbReference>
<dbReference type="EMBL" id="VDLU01000001">
    <property type="protein sequence ID" value="TNJ30722.1"/>
    <property type="molecule type" value="Genomic_DNA"/>
</dbReference>
<sequence>MSAGALRREQAQSLLADLAASGQNVSETLLAQVRAMSVGSSRKILTNYTPQDPRRVCLRGPHGMGMNCIAVGDGRVYLGSADGTVSGWEFTPLALEKETDKPRPLTLIFGAKGRRKLRIGNKRPTFLQEAAGIKHVRHPFADISGGSRLRGPDQDGHYGPVMALAATEDGAYVISAGADCLVNVREGHGGTSLFSFIMDSEVGALAVQGHQLFVATGISLKVFSLDDRCEMYTLHGPESSITGSALLLPDTIVTCGLDRSVRIFDTVRQTQTGYASTTTLDAVCWPVDDLFVSGGVPGLIVHSREKKHPILTIHPYDCLKPVVDIPFEPSRDACRKAVTALCAIPHTGVFVSGAHNLISLWVLKDTVPVKQADYFVRGFVNGLILTVLADRLYILAATSKYPLRGRWDNDPHGYNGLIIVDLACPVPTEQRASRFTRFSGSGL</sequence>
<comment type="caution">
    <text evidence="5">The sequence shown here is derived from an EMBL/GenBank/DDBJ whole genome shotgun (WGS) entry which is preliminary data.</text>
</comment>
<dbReference type="SUPFAM" id="SSF50978">
    <property type="entry name" value="WD40 repeat-like"/>
    <property type="match status" value="1"/>
</dbReference>
<evidence type="ECO:0000256" key="2">
    <source>
        <dbReference type="ARBA" id="ARBA00022574"/>
    </source>
</evidence>
<keyword evidence="4" id="KW-0539">Nucleus</keyword>
<dbReference type="Pfam" id="PF00400">
    <property type="entry name" value="WD40"/>
    <property type="match status" value="1"/>
</dbReference>
<evidence type="ECO:0000256" key="1">
    <source>
        <dbReference type="ARBA" id="ARBA00004123"/>
    </source>
</evidence>
<organism evidence="5 6">
    <name type="scientific">Giardia muris</name>
    <dbReference type="NCBI Taxonomy" id="5742"/>
    <lineage>
        <taxon>Eukaryota</taxon>
        <taxon>Metamonada</taxon>
        <taxon>Diplomonadida</taxon>
        <taxon>Hexamitidae</taxon>
        <taxon>Giardiinae</taxon>
        <taxon>Giardia</taxon>
    </lineage>
</organism>
<dbReference type="Proteomes" id="UP000315496">
    <property type="component" value="Chromosome 1"/>
</dbReference>
<evidence type="ECO:0000256" key="3">
    <source>
        <dbReference type="ARBA" id="ARBA00022737"/>
    </source>
</evidence>